<evidence type="ECO:0000256" key="1">
    <source>
        <dbReference type="HAMAP-Rule" id="MF_01087"/>
    </source>
</evidence>
<dbReference type="Gene3D" id="3.30.420.40">
    <property type="match status" value="2"/>
</dbReference>
<dbReference type="AlphaFoldDB" id="E3GWX0"/>
<comment type="similarity">
    <text evidence="1">Belongs to the UPF0285 family.</text>
</comment>
<dbReference type="STRING" id="523846.Mfer_0055"/>
<dbReference type="KEGG" id="mfv:Mfer_0055"/>
<dbReference type="OrthoDB" id="235676at2157"/>
<dbReference type="InterPro" id="IPR043129">
    <property type="entry name" value="ATPase_NBD"/>
</dbReference>
<dbReference type="InterPro" id="IPR009927">
    <property type="entry name" value="DUF1464"/>
</dbReference>
<dbReference type="Proteomes" id="UP000002315">
    <property type="component" value="Chromosome"/>
</dbReference>
<proteinExistence type="inferred from homology"/>
<gene>
    <name evidence="2" type="ordered locus">Mfer_0055</name>
</gene>
<protein>
    <recommendedName>
        <fullName evidence="1">UPF0285 protein Mfer_0055</fullName>
    </recommendedName>
</protein>
<dbReference type="EMBL" id="CP002278">
    <property type="protein sequence ID" value="ADP76859.1"/>
    <property type="molecule type" value="Genomic_DNA"/>
</dbReference>
<organism evidence="2 3">
    <name type="scientific">Methanothermus fervidus (strain ATCC 43054 / DSM 2088 / JCM 10308 / V24 S)</name>
    <dbReference type="NCBI Taxonomy" id="523846"/>
    <lineage>
        <taxon>Archaea</taxon>
        <taxon>Methanobacteriati</taxon>
        <taxon>Methanobacteriota</taxon>
        <taxon>Methanomada group</taxon>
        <taxon>Methanobacteria</taxon>
        <taxon>Methanobacteriales</taxon>
        <taxon>Methanothermaceae</taxon>
        <taxon>Methanothermus</taxon>
    </lineage>
</organism>
<dbReference type="Pfam" id="PF07318">
    <property type="entry name" value="DUF1464"/>
    <property type="match status" value="1"/>
</dbReference>
<evidence type="ECO:0000313" key="3">
    <source>
        <dbReference type="Proteomes" id="UP000002315"/>
    </source>
</evidence>
<dbReference type="HOGENOM" id="CLU_846254_0_0_2"/>
<dbReference type="NCBIfam" id="TIGR03281">
    <property type="entry name" value="methan_mark_12"/>
    <property type="match status" value="1"/>
</dbReference>
<keyword evidence="3" id="KW-1185">Reference proteome</keyword>
<name>E3GWX0_METFV</name>
<sequence>MVFVGMDHGTTGISFAILNFDEFKYFKLRRDLLSKGKISALEELSKRVDLDEIKLMAVTYAMGDGINKIQSLDKVENRGILSIKGAGKVTGGGTKVFDEIKNSKIPAILIPGIHRRLPCLDERFKAAYSHHASAEKVSICYNAYLETGWKNMIVSDISSNTVSILLQDGKIKGGIDACLGAMGVIHGPLDLEMIRKIDSGIKTANECFSQAGAIKIAKINTKVYLAKDELWKRFKKGDKRAKLAIETMKMTIEMEIHGLAGISDELDGIVLTGSMVDYKEFYNSLKDKLNDLAPVKRLSAASGCVGSAQIARDVYNGKRNILGIEVDL</sequence>
<reference evidence="2 3" key="1">
    <citation type="journal article" date="2010" name="Stand. Genomic Sci.">
        <title>Complete genome sequence of Methanothermus fervidus type strain (V24S).</title>
        <authorList>
            <person name="Anderson I."/>
            <person name="Djao O.D."/>
            <person name="Misra M."/>
            <person name="Chertkov O."/>
            <person name="Nolan M."/>
            <person name="Lucas S."/>
            <person name="Lapidus A."/>
            <person name="Del Rio T.G."/>
            <person name="Tice H."/>
            <person name="Cheng J.F."/>
            <person name="Tapia R."/>
            <person name="Han C."/>
            <person name="Goodwin L."/>
            <person name="Pitluck S."/>
            <person name="Liolios K."/>
            <person name="Ivanova N."/>
            <person name="Mavromatis K."/>
            <person name="Mikhailova N."/>
            <person name="Pati A."/>
            <person name="Brambilla E."/>
            <person name="Chen A."/>
            <person name="Palaniappan K."/>
            <person name="Land M."/>
            <person name="Hauser L."/>
            <person name="Chang Y.J."/>
            <person name="Jeffries C.D."/>
            <person name="Sikorski J."/>
            <person name="Spring S."/>
            <person name="Rohde M."/>
            <person name="Eichinger K."/>
            <person name="Huber H."/>
            <person name="Wirth R."/>
            <person name="Goker M."/>
            <person name="Detter J.C."/>
            <person name="Woyke T."/>
            <person name="Bristow J."/>
            <person name="Eisen J.A."/>
            <person name="Markowitz V."/>
            <person name="Hugenholtz P."/>
            <person name="Klenk H.P."/>
            <person name="Kyrpides N.C."/>
        </authorList>
    </citation>
    <scope>NUCLEOTIDE SEQUENCE [LARGE SCALE GENOMIC DNA]</scope>
    <source>
        <strain evidence="3">ATCC 43054 / DSM 2088 / JCM 10308 / V24 S</strain>
    </source>
</reference>
<accession>E3GWX0</accession>
<dbReference type="SUPFAM" id="SSF53067">
    <property type="entry name" value="Actin-like ATPase domain"/>
    <property type="match status" value="1"/>
</dbReference>
<dbReference type="HAMAP" id="MF_01087">
    <property type="entry name" value="UPF0285"/>
    <property type="match status" value="1"/>
</dbReference>
<dbReference type="InterPro" id="IPR016735">
    <property type="entry name" value="Methan_mark_12"/>
</dbReference>
<evidence type="ECO:0000313" key="2">
    <source>
        <dbReference type="EMBL" id="ADP76859.1"/>
    </source>
</evidence>
<dbReference type="PIRSF" id="PIRSF018783">
    <property type="entry name" value="UCP018783"/>
    <property type="match status" value="1"/>
</dbReference>